<dbReference type="InterPro" id="IPR003614">
    <property type="entry name" value="Knottins"/>
</dbReference>
<dbReference type="Gramene" id="KZN08908">
    <property type="protein sequence ID" value="KZN08908"/>
    <property type="gene ID" value="DCAR_001564"/>
</dbReference>
<evidence type="ECO:0000256" key="2">
    <source>
        <dbReference type="ARBA" id="ARBA00022525"/>
    </source>
</evidence>
<dbReference type="PANTHER" id="PTHR33147:SF46">
    <property type="entry name" value="DEFENSIN-LIKE PROTEIN 19"/>
    <property type="match status" value="1"/>
</dbReference>
<dbReference type="EMBL" id="CP093343">
    <property type="protein sequence ID" value="WOG82424.1"/>
    <property type="molecule type" value="Genomic_DNA"/>
</dbReference>
<dbReference type="Gene3D" id="3.30.30.10">
    <property type="entry name" value="Knottin, scorpion toxin-like"/>
    <property type="match status" value="1"/>
</dbReference>
<dbReference type="GO" id="GO:0005576">
    <property type="term" value="C:extracellular region"/>
    <property type="evidence" value="ECO:0007669"/>
    <property type="project" value="UniProtKB-SubCell"/>
</dbReference>
<keyword evidence="4" id="KW-1015">Disulfide bond</keyword>
<evidence type="ECO:0000256" key="4">
    <source>
        <dbReference type="ARBA" id="ARBA00023157"/>
    </source>
</evidence>
<evidence type="ECO:0000313" key="7">
    <source>
        <dbReference type="Proteomes" id="UP000077755"/>
    </source>
</evidence>
<gene>
    <name evidence="6" type="ORF">DCAR_0101588</name>
</gene>
<protein>
    <recommendedName>
        <fullName evidence="5">Knottins-like domain-containing protein</fullName>
    </recommendedName>
</protein>
<evidence type="ECO:0000313" key="6">
    <source>
        <dbReference type="EMBL" id="WOG82424.1"/>
    </source>
</evidence>
<dbReference type="PROSITE" id="PS00940">
    <property type="entry name" value="GAMMA_THIONIN"/>
    <property type="match status" value="1"/>
</dbReference>
<comment type="subcellular location">
    <subcellularLocation>
        <location evidence="1">Secreted</location>
    </subcellularLocation>
</comment>
<feature type="domain" description="Knottins-like" evidence="5">
    <location>
        <begin position="33"/>
        <end position="80"/>
    </location>
</feature>
<dbReference type="AlphaFoldDB" id="A0A166GFR7"/>
<evidence type="ECO:0000256" key="1">
    <source>
        <dbReference type="ARBA" id="ARBA00004613"/>
    </source>
</evidence>
<keyword evidence="3" id="KW-0732">Signal</keyword>
<dbReference type="OMA" id="VEARICQ"/>
<dbReference type="GO" id="GO:0006952">
    <property type="term" value="P:defense response"/>
    <property type="evidence" value="ECO:0007669"/>
    <property type="project" value="InterPro"/>
</dbReference>
<organism evidence="6 7">
    <name type="scientific">Daucus carota subsp. sativus</name>
    <name type="common">Carrot</name>
    <dbReference type="NCBI Taxonomy" id="79200"/>
    <lineage>
        <taxon>Eukaryota</taxon>
        <taxon>Viridiplantae</taxon>
        <taxon>Streptophyta</taxon>
        <taxon>Embryophyta</taxon>
        <taxon>Tracheophyta</taxon>
        <taxon>Spermatophyta</taxon>
        <taxon>Magnoliopsida</taxon>
        <taxon>eudicotyledons</taxon>
        <taxon>Gunneridae</taxon>
        <taxon>Pentapetalae</taxon>
        <taxon>asterids</taxon>
        <taxon>campanulids</taxon>
        <taxon>Apiales</taxon>
        <taxon>Apiaceae</taxon>
        <taxon>Apioideae</taxon>
        <taxon>Scandiceae</taxon>
        <taxon>Daucinae</taxon>
        <taxon>Daucus</taxon>
        <taxon>Daucus sect. Daucus</taxon>
    </lineage>
</organism>
<dbReference type="SMART" id="SM00505">
    <property type="entry name" value="Knot1"/>
    <property type="match status" value="1"/>
</dbReference>
<sequence length="80" mass="8896">MAKKSSSFCLSAIFLVLLLVANTGMVREVDGALCEKPSLTWSGNCRNTQHCDKQCQSWEGAKHGACHKRGNWKCFCYHAC</sequence>
<keyword evidence="2" id="KW-0964">Secreted</keyword>
<dbReference type="Pfam" id="PF00304">
    <property type="entry name" value="Gamma-thionin"/>
    <property type="match status" value="1"/>
</dbReference>
<dbReference type="InterPro" id="IPR036574">
    <property type="entry name" value="Scorpion_toxin-like_sf"/>
</dbReference>
<accession>A0A166GFR7</accession>
<keyword evidence="7" id="KW-1185">Reference proteome</keyword>
<name>A0A166GFR7_DAUCS</name>
<evidence type="ECO:0000259" key="5">
    <source>
        <dbReference type="SMART" id="SM00505"/>
    </source>
</evidence>
<dbReference type="Proteomes" id="UP000077755">
    <property type="component" value="Chromosome 1"/>
</dbReference>
<reference evidence="6" key="2">
    <citation type="submission" date="2022-03" db="EMBL/GenBank/DDBJ databases">
        <title>Draft title - Genomic analysis of global carrot germplasm unveils the trajectory of domestication and the origin of high carotenoid orange carrot.</title>
        <authorList>
            <person name="Iorizzo M."/>
            <person name="Ellison S."/>
            <person name="Senalik D."/>
            <person name="Macko-Podgorni A."/>
            <person name="Grzebelus D."/>
            <person name="Bostan H."/>
            <person name="Rolling W."/>
            <person name="Curaba J."/>
            <person name="Simon P."/>
        </authorList>
    </citation>
    <scope>NUCLEOTIDE SEQUENCE</scope>
    <source>
        <tissue evidence="6">Leaf</tissue>
    </source>
</reference>
<dbReference type="InterPro" id="IPR008176">
    <property type="entry name" value="Defensin_plant"/>
</dbReference>
<proteinExistence type="predicted"/>
<evidence type="ECO:0000256" key="3">
    <source>
        <dbReference type="ARBA" id="ARBA00022729"/>
    </source>
</evidence>
<dbReference type="SUPFAM" id="SSF57095">
    <property type="entry name" value="Scorpion toxin-like"/>
    <property type="match status" value="1"/>
</dbReference>
<dbReference type="PANTHER" id="PTHR33147">
    <property type="entry name" value="DEFENSIN-LIKE PROTEIN 1"/>
    <property type="match status" value="1"/>
</dbReference>
<reference evidence="6" key="1">
    <citation type="journal article" date="2016" name="Nat. Genet.">
        <title>A high-quality carrot genome assembly provides new insights into carotenoid accumulation and asterid genome evolution.</title>
        <authorList>
            <person name="Iorizzo M."/>
            <person name="Ellison S."/>
            <person name="Senalik D."/>
            <person name="Zeng P."/>
            <person name="Satapoomin P."/>
            <person name="Huang J."/>
            <person name="Bowman M."/>
            <person name="Iovene M."/>
            <person name="Sanseverino W."/>
            <person name="Cavagnaro P."/>
            <person name="Yildiz M."/>
            <person name="Macko-Podgorni A."/>
            <person name="Moranska E."/>
            <person name="Grzebelus E."/>
            <person name="Grzebelus D."/>
            <person name="Ashrafi H."/>
            <person name="Zheng Z."/>
            <person name="Cheng S."/>
            <person name="Spooner D."/>
            <person name="Van Deynze A."/>
            <person name="Simon P."/>
        </authorList>
    </citation>
    <scope>NUCLEOTIDE SEQUENCE</scope>
    <source>
        <tissue evidence="6">Leaf</tissue>
    </source>
</reference>